<accession>A0AA38FC70</accession>
<dbReference type="AlphaFoldDB" id="A0AA38FC70"/>
<dbReference type="EMBL" id="JAHRHJ020000009">
    <property type="protein sequence ID" value="KAH9300669.1"/>
    <property type="molecule type" value="Genomic_DNA"/>
</dbReference>
<feature type="non-terminal residue" evidence="1">
    <location>
        <position position="177"/>
    </location>
</feature>
<keyword evidence="2" id="KW-1185">Reference proteome</keyword>
<dbReference type="PANTHER" id="PTHR35461">
    <property type="entry name" value="BNAANNG14610D PROTEIN"/>
    <property type="match status" value="1"/>
</dbReference>
<organism evidence="1 2">
    <name type="scientific">Taxus chinensis</name>
    <name type="common">Chinese yew</name>
    <name type="synonym">Taxus wallichiana var. chinensis</name>
    <dbReference type="NCBI Taxonomy" id="29808"/>
    <lineage>
        <taxon>Eukaryota</taxon>
        <taxon>Viridiplantae</taxon>
        <taxon>Streptophyta</taxon>
        <taxon>Embryophyta</taxon>
        <taxon>Tracheophyta</taxon>
        <taxon>Spermatophyta</taxon>
        <taxon>Pinopsida</taxon>
        <taxon>Pinidae</taxon>
        <taxon>Conifers II</taxon>
        <taxon>Cupressales</taxon>
        <taxon>Taxaceae</taxon>
        <taxon>Taxus</taxon>
    </lineage>
</organism>
<proteinExistence type="predicted"/>
<gene>
    <name evidence="1" type="ORF">KI387_012252</name>
</gene>
<dbReference type="Proteomes" id="UP000824469">
    <property type="component" value="Unassembled WGS sequence"/>
</dbReference>
<evidence type="ECO:0000313" key="1">
    <source>
        <dbReference type="EMBL" id="KAH9300669.1"/>
    </source>
</evidence>
<dbReference type="PANTHER" id="PTHR35461:SF1">
    <property type="entry name" value="LOW PROTEIN: ATP-DEPENDENT RNA HELICASE-LIKE PROTEIN"/>
    <property type="match status" value="1"/>
</dbReference>
<protein>
    <submittedName>
        <fullName evidence="1">Uncharacterized protein</fullName>
    </submittedName>
</protein>
<evidence type="ECO:0000313" key="2">
    <source>
        <dbReference type="Proteomes" id="UP000824469"/>
    </source>
</evidence>
<comment type="caution">
    <text evidence="1">The sequence shown here is derived from an EMBL/GenBank/DDBJ whole genome shotgun (WGS) entry which is preliminary data.</text>
</comment>
<name>A0AA38FC70_TAXCH</name>
<reference evidence="1 2" key="1">
    <citation type="journal article" date="2021" name="Nat. Plants">
        <title>The Taxus genome provides insights into paclitaxel biosynthesis.</title>
        <authorList>
            <person name="Xiong X."/>
            <person name="Gou J."/>
            <person name="Liao Q."/>
            <person name="Li Y."/>
            <person name="Zhou Q."/>
            <person name="Bi G."/>
            <person name="Li C."/>
            <person name="Du R."/>
            <person name="Wang X."/>
            <person name="Sun T."/>
            <person name="Guo L."/>
            <person name="Liang H."/>
            <person name="Lu P."/>
            <person name="Wu Y."/>
            <person name="Zhang Z."/>
            <person name="Ro D.K."/>
            <person name="Shang Y."/>
            <person name="Huang S."/>
            <person name="Yan J."/>
        </authorList>
    </citation>
    <scope>NUCLEOTIDE SEQUENCE [LARGE SCALE GENOMIC DNA]</scope>
    <source>
        <strain evidence="1">Ta-2019</strain>
    </source>
</reference>
<sequence>MLLRIYCASVKQLRLLHQQTVSTIKGFFLGGYQRLHPKDSSFVSLTCRKPKLQGSFREQHNNNLSQGSIMHEEKGHNTEKIGKGEGEGEGVIVGSFLNFGNIRNGRVIDKNGGSEMIEVKEEEKASVSAESKAEAMLELEKKLKEIVMEDEENLMDIQEFLYYYSQLRSPIFIDMVD</sequence>